<protein>
    <submittedName>
        <fullName evidence="1">Uncharacterized protein</fullName>
    </submittedName>
</protein>
<organism evidence="1 2">
    <name type="scientific">Corynebacterium liangguodongii</name>
    <dbReference type="NCBI Taxonomy" id="2079535"/>
    <lineage>
        <taxon>Bacteria</taxon>
        <taxon>Bacillati</taxon>
        <taxon>Actinomycetota</taxon>
        <taxon>Actinomycetes</taxon>
        <taxon>Mycobacteriales</taxon>
        <taxon>Corynebacteriaceae</taxon>
        <taxon>Corynebacterium</taxon>
    </lineage>
</organism>
<evidence type="ECO:0000313" key="2">
    <source>
        <dbReference type="Proteomes" id="UP000244754"/>
    </source>
</evidence>
<dbReference type="RefSeq" id="WP_108404466.1">
    <property type="nucleotide sequence ID" value="NZ_CP026948.1"/>
</dbReference>
<keyword evidence="2" id="KW-1185">Reference proteome</keyword>
<sequence length="169" mass="18599">MHYVSWDRSEKDVVKLLAESGPEVLGEFSDDSALVGGETWQLVTSPESGAVATSGGREIVRARGSLKRDKTIGVEVEGRRYALVNEASKQWVVDDAAGEKVGQFTQDHNGVRRAILEFEGETDLPAIDVVALAWLSREVLESKKMINSNALIAFLVFISIFIVVVFYLQ</sequence>
<evidence type="ECO:0000313" key="1">
    <source>
        <dbReference type="EMBL" id="AWB84457.1"/>
    </source>
</evidence>
<dbReference type="KEGG" id="clia:C3E79_08155"/>
<dbReference type="OrthoDB" id="4418870at2"/>
<dbReference type="EMBL" id="CP026948">
    <property type="protein sequence ID" value="AWB84457.1"/>
    <property type="molecule type" value="Genomic_DNA"/>
</dbReference>
<gene>
    <name evidence="1" type="ORF">C3E79_08155</name>
</gene>
<dbReference type="AlphaFoldDB" id="A0A2S0WF97"/>
<dbReference type="Proteomes" id="UP000244754">
    <property type="component" value="Chromosome"/>
</dbReference>
<proteinExistence type="predicted"/>
<accession>A0A2S0WF97</accession>
<reference evidence="2" key="1">
    <citation type="submission" date="2018-01" db="EMBL/GenBank/DDBJ databases">
        <authorList>
            <person name="Li J."/>
        </authorList>
    </citation>
    <scope>NUCLEOTIDE SEQUENCE [LARGE SCALE GENOMIC DNA]</scope>
    <source>
        <strain evidence="2">2184</strain>
    </source>
</reference>
<name>A0A2S0WF97_9CORY</name>